<evidence type="ECO:0000256" key="3">
    <source>
        <dbReference type="ARBA" id="ARBA00022989"/>
    </source>
</evidence>
<feature type="transmembrane region" description="Helical" evidence="7">
    <location>
        <begin position="102"/>
        <end position="127"/>
    </location>
</feature>
<feature type="compositionally biased region" description="Basic and acidic residues" evidence="6">
    <location>
        <begin position="367"/>
        <end position="392"/>
    </location>
</feature>
<keyword evidence="4 7" id="KW-0472">Membrane</keyword>
<feature type="transmembrane region" description="Helical" evidence="7">
    <location>
        <begin position="217"/>
        <end position="237"/>
    </location>
</feature>
<proteinExistence type="inferred from homology"/>
<dbReference type="AlphaFoldDB" id="A0A7R7XDN3"/>
<dbReference type="GeneID" id="64968769"/>
<dbReference type="RefSeq" id="XP_041550958.1">
    <property type="nucleotide sequence ID" value="XM_041697699.1"/>
</dbReference>
<protein>
    <recommendedName>
        <fullName evidence="8">Rhodopsin domain-containing protein</fullName>
    </recommendedName>
</protein>
<feature type="transmembrane region" description="Helical" evidence="7">
    <location>
        <begin position="134"/>
        <end position="156"/>
    </location>
</feature>
<feature type="transmembrane region" description="Helical" evidence="7">
    <location>
        <begin position="22"/>
        <end position="45"/>
    </location>
</feature>
<feature type="transmembrane region" description="Helical" evidence="7">
    <location>
        <begin position="57"/>
        <end position="82"/>
    </location>
</feature>
<dbReference type="GO" id="GO:0016020">
    <property type="term" value="C:membrane"/>
    <property type="evidence" value="ECO:0007669"/>
    <property type="project" value="UniProtKB-SubCell"/>
</dbReference>
<gene>
    <name evidence="9" type="ORF">APUU_11592A</name>
</gene>
<feature type="region of interest" description="Disordered" evidence="6">
    <location>
        <begin position="354"/>
        <end position="399"/>
    </location>
</feature>
<feature type="transmembrane region" description="Helical" evidence="7">
    <location>
        <begin position="179"/>
        <end position="201"/>
    </location>
</feature>
<organism evidence="9 10">
    <name type="scientific">Aspergillus puulaauensis</name>
    <dbReference type="NCBI Taxonomy" id="1220207"/>
    <lineage>
        <taxon>Eukaryota</taxon>
        <taxon>Fungi</taxon>
        <taxon>Dikarya</taxon>
        <taxon>Ascomycota</taxon>
        <taxon>Pezizomycotina</taxon>
        <taxon>Eurotiomycetes</taxon>
        <taxon>Eurotiomycetidae</taxon>
        <taxon>Eurotiales</taxon>
        <taxon>Aspergillaceae</taxon>
        <taxon>Aspergillus</taxon>
    </lineage>
</organism>
<dbReference type="InterPro" id="IPR052337">
    <property type="entry name" value="SAT4-like"/>
</dbReference>
<comment type="subcellular location">
    <subcellularLocation>
        <location evidence="1">Membrane</location>
        <topology evidence="1">Multi-pass membrane protein</topology>
    </subcellularLocation>
</comment>
<reference evidence="9" key="1">
    <citation type="submission" date="2021-01" db="EMBL/GenBank/DDBJ databases">
        <authorList>
            <consortium name="Aspergillus puulaauensis MK2 genome sequencing consortium"/>
            <person name="Kazuki M."/>
            <person name="Futagami T."/>
        </authorList>
    </citation>
    <scope>NUCLEOTIDE SEQUENCE</scope>
    <source>
        <strain evidence="9">MK2</strain>
    </source>
</reference>
<name>A0A7R7XDN3_9EURO</name>
<keyword evidence="10" id="KW-1185">Reference proteome</keyword>
<evidence type="ECO:0000256" key="6">
    <source>
        <dbReference type="SAM" id="MobiDB-lite"/>
    </source>
</evidence>
<reference evidence="9" key="2">
    <citation type="submission" date="2021-02" db="EMBL/GenBank/DDBJ databases">
        <title>Aspergillus puulaauensis MK2 genome sequence.</title>
        <authorList>
            <person name="Futagami T."/>
            <person name="Mori K."/>
            <person name="Kadooka C."/>
            <person name="Tanaka T."/>
        </authorList>
    </citation>
    <scope>NUCLEOTIDE SEQUENCE</scope>
    <source>
        <strain evidence="9">MK2</strain>
    </source>
</reference>
<dbReference type="KEGG" id="apuu:APUU_11592A"/>
<comment type="similarity">
    <text evidence="5">Belongs to the SAT4 family.</text>
</comment>
<evidence type="ECO:0000256" key="2">
    <source>
        <dbReference type="ARBA" id="ARBA00022692"/>
    </source>
</evidence>
<sequence>MGAAMMERDADGGSGGTAQMTIVVRAIVLVLAILTTLICALRLYLRKFVLCSFGLDDWMVVFALVAVNAFSAMAFTITYFGLGADTVDVSPEDLVVWFKIQFGTECCYLIVGALVKFSITIFILRLFPNKSIRIAGISIMAFIAVFTIAMTFALAFQCQPVNAGYDKSITDAKCWTPHIHYAVLMTQGVIMFLLDVLILSLPIRPVWKLQMPVKKRLMILGLFAIGFLACIAALVRFSTLSYTQDSTNFTKSASSSLIWMVVEFNLGLMSGSLSSLRKLFKSGPLHISSSPYPYNGTGTGTGASSTRDPSRSAAATDLKRFSSRQPWKGIRKDTEITRVFETNTSQERITPIYGQGELMTTSNAYAEAERERKKERERERETENRKRGKGYEEFDMELS</sequence>
<evidence type="ECO:0000313" key="9">
    <source>
        <dbReference type="EMBL" id="BCS18764.1"/>
    </source>
</evidence>
<evidence type="ECO:0000256" key="7">
    <source>
        <dbReference type="SAM" id="Phobius"/>
    </source>
</evidence>
<evidence type="ECO:0000256" key="1">
    <source>
        <dbReference type="ARBA" id="ARBA00004141"/>
    </source>
</evidence>
<dbReference type="PANTHER" id="PTHR33048:SF129">
    <property type="entry name" value="INTEGRAL MEMBRANE PROTEIN-RELATED"/>
    <property type="match status" value="1"/>
</dbReference>
<dbReference type="EMBL" id="AP024443">
    <property type="protein sequence ID" value="BCS18764.1"/>
    <property type="molecule type" value="Genomic_DNA"/>
</dbReference>
<keyword evidence="3 7" id="KW-1133">Transmembrane helix</keyword>
<evidence type="ECO:0000313" key="10">
    <source>
        <dbReference type="Proteomes" id="UP000654913"/>
    </source>
</evidence>
<feature type="region of interest" description="Disordered" evidence="6">
    <location>
        <begin position="291"/>
        <end position="318"/>
    </location>
</feature>
<evidence type="ECO:0000256" key="5">
    <source>
        <dbReference type="ARBA" id="ARBA00038359"/>
    </source>
</evidence>
<dbReference type="Pfam" id="PF20684">
    <property type="entry name" value="Fung_rhodopsin"/>
    <property type="match status" value="1"/>
</dbReference>
<keyword evidence="2 7" id="KW-0812">Transmembrane</keyword>
<accession>A0A7R7XDN3</accession>
<dbReference type="Proteomes" id="UP000654913">
    <property type="component" value="Chromosome 1"/>
</dbReference>
<dbReference type="InterPro" id="IPR049326">
    <property type="entry name" value="Rhodopsin_dom_fungi"/>
</dbReference>
<dbReference type="OrthoDB" id="4525788at2759"/>
<feature type="domain" description="Rhodopsin" evidence="8">
    <location>
        <begin position="41"/>
        <end position="281"/>
    </location>
</feature>
<evidence type="ECO:0000256" key="4">
    <source>
        <dbReference type="ARBA" id="ARBA00023136"/>
    </source>
</evidence>
<evidence type="ECO:0000259" key="8">
    <source>
        <dbReference type="Pfam" id="PF20684"/>
    </source>
</evidence>
<dbReference type="PANTHER" id="PTHR33048">
    <property type="entry name" value="PTH11-LIKE INTEGRAL MEMBRANE PROTEIN (AFU_ORTHOLOGUE AFUA_5G11245)"/>
    <property type="match status" value="1"/>
</dbReference>